<feature type="transmembrane region" description="Helical" evidence="1">
    <location>
        <begin position="230"/>
        <end position="255"/>
    </location>
</feature>
<keyword evidence="1" id="KW-0472">Membrane</keyword>
<proteinExistence type="predicted"/>
<organism evidence="2 3">
    <name type="scientific">Gimesia aquarii</name>
    <dbReference type="NCBI Taxonomy" id="2527964"/>
    <lineage>
        <taxon>Bacteria</taxon>
        <taxon>Pseudomonadati</taxon>
        <taxon>Planctomycetota</taxon>
        <taxon>Planctomycetia</taxon>
        <taxon>Planctomycetales</taxon>
        <taxon>Planctomycetaceae</taxon>
        <taxon>Gimesia</taxon>
    </lineage>
</organism>
<evidence type="ECO:0000313" key="2">
    <source>
        <dbReference type="EMBL" id="QDT98228.1"/>
    </source>
</evidence>
<sequence>MTSVKNSMSGGVRLNKPAYCPYCADPVSGEAVTLWDDRVYCRKCVKDVSPELFEFVTNGGRLEETVEKSDISLKKYFKGAGKKTVAVAFIIFMLPFLVLANMDKVNAKIDLLIGCSFFCGGFVLGYIFLKLLLASHRRSLPRTVTVESGQLLVIRPQDEIRFPLAECKWKFGGIDRDGLTYFTGLQKGITINHSGAFISCGHSPEMLKYWGAFLILAGVRRKSYWDALRILLISIAGTLIGFLAGWCVGHIVALFTNDPLWPFAMQFLGTFDGFGTAFNYAYYTSYGAKAAHKRLHPGFLGGAFLIIGVKVCIFAGPLPALICGGINGVLGVIVAWCCRSWIENRELQGDTEVTGLVQRQLIELSEIER</sequence>
<dbReference type="AlphaFoldDB" id="A0A517VYY9"/>
<gene>
    <name evidence="2" type="ORF">V144x_37140</name>
</gene>
<feature type="transmembrane region" description="Helical" evidence="1">
    <location>
        <begin position="111"/>
        <end position="133"/>
    </location>
</feature>
<feature type="transmembrane region" description="Helical" evidence="1">
    <location>
        <begin position="295"/>
        <end position="313"/>
    </location>
</feature>
<feature type="transmembrane region" description="Helical" evidence="1">
    <location>
        <begin position="261"/>
        <end position="283"/>
    </location>
</feature>
<protein>
    <submittedName>
        <fullName evidence="2">Uncharacterized protein</fullName>
    </submittedName>
</protein>
<feature type="transmembrane region" description="Helical" evidence="1">
    <location>
        <begin position="319"/>
        <end position="338"/>
    </location>
</feature>
<reference evidence="2 3" key="1">
    <citation type="submission" date="2019-03" db="EMBL/GenBank/DDBJ databases">
        <title>Deep-cultivation of Planctomycetes and their phenomic and genomic characterization uncovers novel biology.</title>
        <authorList>
            <person name="Wiegand S."/>
            <person name="Jogler M."/>
            <person name="Boedeker C."/>
            <person name="Pinto D."/>
            <person name="Vollmers J."/>
            <person name="Rivas-Marin E."/>
            <person name="Kohn T."/>
            <person name="Peeters S.H."/>
            <person name="Heuer A."/>
            <person name="Rast P."/>
            <person name="Oberbeckmann S."/>
            <person name="Bunk B."/>
            <person name="Jeske O."/>
            <person name="Meyerdierks A."/>
            <person name="Storesund J.E."/>
            <person name="Kallscheuer N."/>
            <person name="Luecker S."/>
            <person name="Lage O.M."/>
            <person name="Pohl T."/>
            <person name="Merkel B.J."/>
            <person name="Hornburger P."/>
            <person name="Mueller R.-W."/>
            <person name="Bruemmer F."/>
            <person name="Labrenz M."/>
            <person name="Spormann A.M."/>
            <person name="Op den Camp H."/>
            <person name="Overmann J."/>
            <person name="Amann R."/>
            <person name="Jetten M.S.M."/>
            <person name="Mascher T."/>
            <person name="Medema M.H."/>
            <person name="Devos D.P."/>
            <person name="Kaster A.-K."/>
            <person name="Ovreas L."/>
            <person name="Rohde M."/>
            <person name="Galperin M.Y."/>
            <person name="Jogler C."/>
        </authorList>
    </citation>
    <scope>NUCLEOTIDE SEQUENCE [LARGE SCALE GENOMIC DNA]</scope>
    <source>
        <strain evidence="2 3">V144</strain>
    </source>
</reference>
<evidence type="ECO:0000313" key="3">
    <source>
        <dbReference type="Proteomes" id="UP000318704"/>
    </source>
</evidence>
<accession>A0A517VYY9</accession>
<keyword evidence="1" id="KW-1133">Transmembrane helix</keyword>
<name>A0A517VYY9_9PLAN</name>
<keyword evidence="1" id="KW-0812">Transmembrane</keyword>
<feature type="transmembrane region" description="Helical" evidence="1">
    <location>
        <begin position="80"/>
        <end position="99"/>
    </location>
</feature>
<dbReference type="EMBL" id="CP037920">
    <property type="protein sequence ID" value="QDT98228.1"/>
    <property type="molecule type" value="Genomic_DNA"/>
</dbReference>
<dbReference type="KEGG" id="gaw:V144x_37140"/>
<dbReference type="Proteomes" id="UP000318704">
    <property type="component" value="Chromosome"/>
</dbReference>
<evidence type="ECO:0000256" key="1">
    <source>
        <dbReference type="SAM" id="Phobius"/>
    </source>
</evidence>